<comment type="caution">
    <text evidence="1">The sequence shown here is derived from an EMBL/GenBank/DDBJ whole genome shotgun (WGS) entry which is preliminary data.</text>
</comment>
<accession>A0ABV9B8B0</accession>
<dbReference type="InterPro" id="IPR001387">
    <property type="entry name" value="Cro/C1-type_HTH"/>
</dbReference>
<dbReference type="CDD" id="cd00093">
    <property type="entry name" value="HTH_XRE"/>
    <property type="match status" value="1"/>
</dbReference>
<name>A0ABV9B8B0_9ACTN</name>
<keyword evidence="2" id="KW-1185">Reference proteome</keyword>
<evidence type="ECO:0000313" key="1">
    <source>
        <dbReference type="EMBL" id="MFC4508007.1"/>
    </source>
</evidence>
<evidence type="ECO:0000313" key="2">
    <source>
        <dbReference type="Proteomes" id="UP001595839"/>
    </source>
</evidence>
<dbReference type="Proteomes" id="UP001595839">
    <property type="component" value="Unassembled WGS sequence"/>
</dbReference>
<organism evidence="1 2">
    <name type="scientific">Streptomyces vulcanius</name>
    <dbReference type="NCBI Taxonomy" id="1441876"/>
    <lineage>
        <taxon>Bacteria</taxon>
        <taxon>Bacillati</taxon>
        <taxon>Actinomycetota</taxon>
        <taxon>Actinomycetes</taxon>
        <taxon>Kitasatosporales</taxon>
        <taxon>Streptomycetaceae</taxon>
        <taxon>Streptomyces</taxon>
    </lineage>
</organism>
<reference evidence="2" key="1">
    <citation type="journal article" date="2019" name="Int. J. Syst. Evol. Microbiol.">
        <title>The Global Catalogue of Microorganisms (GCM) 10K type strain sequencing project: providing services to taxonomists for standard genome sequencing and annotation.</title>
        <authorList>
            <consortium name="The Broad Institute Genomics Platform"/>
            <consortium name="The Broad Institute Genome Sequencing Center for Infectious Disease"/>
            <person name="Wu L."/>
            <person name="Ma J."/>
        </authorList>
    </citation>
    <scope>NUCLEOTIDE SEQUENCE [LARGE SCALE GENOMIC DNA]</scope>
    <source>
        <strain evidence="2">CGMCC 4.7177</strain>
    </source>
</reference>
<dbReference type="Pfam" id="PF13560">
    <property type="entry name" value="HTH_31"/>
    <property type="match status" value="1"/>
</dbReference>
<protein>
    <submittedName>
        <fullName evidence="1">Helix-turn-helix domain-containing protein</fullName>
    </submittedName>
</protein>
<dbReference type="EMBL" id="JBHSFK010000065">
    <property type="protein sequence ID" value="MFC4508007.1"/>
    <property type="molecule type" value="Genomic_DNA"/>
</dbReference>
<dbReference type="RefSeq" id="WP_381179981.1">
    <property type="nucleotide sequence ID" value="NZ_JBHSFK010000065.1"/>
</dbReference>
<gene>
    <name evidence="1" type="ORF">ACFPIH_52900</name>
</gene>
<sequence>MRHSQIPVPQSAPHYELAQWLRSLRRRSGLTYRQMSQLIEEERGVPPGCSAVTLLRADRGNRLPRRQVVEAYAQVCGATRSEARLHWERAAQQVDPPPGGGQTLPASHLGRRLAFVYQPAHLLQAMHRVRLDAGQPSLRELQKRARELGAGPLPRSSVADVLAGLRMPSEDLLITYVRACGQQENLLVLWRHAWARALDSESL</sequence>
<proteinExistence type="predicted"/>